<dbReference type="KEGG" id="rpon:G3256_13350"/>
<organism evidence="2 3">
    <name type="scientific">Roseobacter ponti</name>
    <dbReference type="NCBI Taxonomy" id="1891787"/>
    <lineage>
        <taxon>Bacteria</taxon>
        <taxon>Pseudomonadati</taxon>
        <taxon>Pseudomonadota</taxon>
        <taxon>Alphaproteobacteria</taxon>
        <taxon>Rhodobacterales</taxon>
        <taxon>Roseobacteraceae</taxon>
        <taxon>Roseobacter</taxon>
    </lineage>
</organism>
<keyword evidence="3" id="KW-1185">Reference proteome</keyword>
<accession>A0A858SW94</accession>
<evidence type="ECO:0000313" key="2">
    <source>
        <dbReference type="EMBL" id="QJF52082.1"/>
    </source>
</evidence>
<sequence length="268" mass="29938">MKGRAAVAGLYFACTAAAASGAGITLVASPDDAPFADPDWPGRGMVTEIIETALSNAPDPLPFDILWESDRAAGAARVARAQTDMGFAWARPDCDGQQHDNEHCRTYHFSDALAQVVVLLFTRTDRQFDFEKDADLHGRVLCRPAGLFTHDLERPDRRWLSRDLITLKQPPRAADCFEMLMDGAVDAVALDEFRGVNELFREDLTESVVPLPRPLSEQSLHVVISRSHWRATAHLYRLNAGLARLRESGRYAGIIERHLGLYWDEIRQ</sequence>
<dbReference type="SUPFAM" id="SSF53850">
    <property type="entry name" value="Periplasmic binding protein-like II"/>
    <property type="match status" value="1"/>
</dbReference>
<dbReference type="EMBL" id="CP048788">
    <property type="protein sequence ID" value="QJF52082.1"/>
    <property type="molecule type" value="Genomic_DNA"/>
</dbReference>
<protein>
    <submittedName>
        <fullName evidence="2">Amino acid ABC transporter substrate-binding protein</fullName>
    </submittedName>
</protein>
<keyword evidence="1" id="KW-0732">Signal</keyword>
<dbReference type="AlphaFoldDB" id="A0A858SW94"/>
<feature type="signal peptide" evidence="1">
    <location>
        <begin position="1"/>
        <end position="18"/>
    </location>
</feature>
<dbReference type="RefSeq" id="WP_169641301.1">
    <property type="nucleotide sequence ID" value="NZ_CP048788.1"/>
</dbReference>
<gene>
    <name evidence="2" type="ORF">G3256_13350</name>
</gene>
<name>A0A858SW94_9RHOB</name>
<dbReference type="Proteomes" id="UP000503308">
    <property type="component" value="Chromosome"/>
</dbReference>
<evidence type="ECO:0000313" key="3">
    <source>
        <dbReference type="Proteomes" id="UP000503308"/>
    </source>
</evidence>
<proteinExistence type="predicted"/>
<feature type="chain" id="PRO_5032605014" evidence="1">
    <location>
        <begin position="19"/>
        <end position="268"/>
    </location>
</feature>
<reference evidence="2 3" key="1">
    <citation type="submission" date="2020-02" db="EMBL/GenBank/DDBJ databases">
        <title>Genome sequence of Roseobacter ponti.</title>
        <authorList>
            <person name="Hollensteiner J."/>
            <person name="Schneider D."/>
            <person name="Poehlein A."/>
            <person name="Daniel R."/>
        </authorList>
    </citation>
    <scope>NUCLEOTIDE SEQUENCE [LARGE SCALE GENOMIC DNA]</scope>
    <source>
        <strain evidence="2 3">DSM 106830</strain>
    </source>
</reference>
<dbReference type="Gene3D" id="3.40.190.10">
    <property type="entry name" value="Periplasmic binding protein-like II"/>
    <property type="match status" value="2"/>
</dbReference>
<evidence type="ECO:0000256" key="1">
    <source>
        <dbReference type="SAM" id="SignalP"/>
    </source>
</evidence>